<sequence>MILPILNVQEILVTHFNGFRQIAALVRVNNSRNETPIQNNYQIPTPEGTWTIDQNGKYTFSLKQNQIGNISGNFIRRFAISSFLVTQANNTGSENIVFPGDAGVINVKTQFGAKGDGKTDDTKAIQAALDAYPNGNRIIYLPNGVYLVSDRLSWPEGTVGGREYKRTILQGQSQQGTIVKLKDRSNGFTDPNKPKTVIYTGPKPAQRFRNSIRNLTVDTGKGNSGAIGIQFNASNQGTLREVTIRSGDGQGINGLDMSFTDEIGPLLVKNVTVQGFQYGIRTGFTVNSQTFENIKLENQSVYGFYNKGQVINIRRLTSTNAVTAVHNAGGRMTLIDSSFTGTGDAAKKPAVQSISPLDLVARNIKTSGYQVAIENAGKNQIGPNITEFISGEVISLFPSPKQTLNLPIRETPNVPWDNPSNWANVVAFGAIPDDGKDDSAAVQKAIDSGKTTVYFPNGTYHLGETVLVRNNVRRIIGTEAGVIVGSESNTTYPGFKLVNGKSPVVVFERLWGGFFPNPTFENASSRAIVIRHSLNVSGNMTGSGDVFLEDVVSNPFSNWKFNKQNIWARQLNVENKGTHITNNGGNLWILGLKTERGGTLIHTKAGGKTELLGGFAYTTTGSTDGKQNDPMFINDESSISITLGEINYGGGPNYTTYVRETRNGVTRTLSRSNLPDYIGGGKQISLYVGYQLKQ</sequence>
<reference evidence="2 3" key="1">
    <citation type="submission" date="2016-11" db="EMBL/GenBank/DDBJ databases">
        <title>Draft Genome Sequences of Nine Cyanobacterial Strains from Diverse Habitats.</title>
        <authorList>
            <person name="Zhu T."/>
            <person name="Hou S."/>
            <person name="Lu X."/>
            <person name="Hess W.R."/>
        </authorList>
    </citation>
    <scope>NUCLEOTIDE SEQUENCE [LARGE SCALE GENOMIC DNA]</scope>
    <source>
        <strain evidence="2 3">IAM M-71</strain>
    </source>
</reference>
<comment type="caution">
    <text evidence="2">The sequence shown here is derived from an EMBL/GenBank/DDBJ whole genome shotgun (WGS) entry which is preliminary data.</text>
</comment>
<dbReference type="AlphaFoldDB" id="A0A1U7IKY0"/>
<dbReference type="EMBL" id="MRCE01000010">
    <property type="protein sequence ID" value="OKH37833.1"/>
    <property type="molecule type" value="Genomic_DNA"/>
</dbReference>
<dbReference type="InterPro" id="IPR051801">
    <property type="entry name" value="GH28_Enzymes"/>
</dbReference>
<dbReference type="PANTHER" id="PTHR31339">
    <property type="entry name" value="PECTIN LYASE-RELATED"/>
    <property type="match status" value="1"/>
</dbReference>
<dbReference type="Pfam" id="PF12708">
    <property type="entry name" value="Pect-lyase_RHGA_epim"/>
    <property type="match status" value="2"/>
</dbReference>
<dbReference type="STRING" id="454136.NIES2119_11810"/>
<dbReference type="InterPro" id="IPR024535">
    <property type="entry name" value="RHGA/B-epi-like_pectate_lyase"/>
</dbReference>
<organism evidence="2 3">
    <name type="scientific">[Phormidium ambiguum] IAM M-71</name>
    <dbReference type="NCBI Taxonomy" id="454136"/>
    <lineage>
        <taxon>Bacteria</taxon>
        <taxon>Bacillati</taxon>
        <taxon>Cyanobacteriota</taxon>
        <taxon>Cyanophyceae</taxon>
        <taxon>Oscillatoriophycideae</taxon>
        <taxon>Aerosakkonematales</taxon>
        <taxon>Aerosakkonemataceae</taxon>
        <taxon>Floridanema</taxon>
    </lineage>
</organism>
<feature type="domain" description="Rhamnogalacturonase A/B/Epimerase-like pectate lyase" evidence="1">
    <location>
        <begin position="422"/>
        <end position="472"/>
    </location>
</feature>
<dbReference type="InterPro" id="IPR012334">
    <property type="entry name" value="Pectin_lyas_fold"/>
</dbReference>
<feature type="domain" description="Rhamnogalacturonase A/B/Epimerase-like pectate lyase" evidence="1">
    <location>
        <begin position="105"/>
        <end position="301"/>
    </location>
</feature>
<dbReference type="OrthoDB" id="9757799at2"/>
<evidence type="ECO:0000259" key="1">
    <source>
        <dbReference type="Pfam" id="PF12708"/>
    </source>
</evidence>
<evidence type="ECO:0000313" key="2">
    <source>
        <dbReference type="EMBL" id="OKH37833.1"/>
    </source>
</evidence>
<gene>
    <name evidence="2" type="ORF">NIES2119_11810</name>
</gene>
<dbReference type="RefSeq" id="WP_073593673.1">
    <property type="nucleotide sequence ID" value="NZ_MRCE01000010.1"/>
</dbReference>
<protein>
    <submittedName>
        <fullName evidence="2">Endopolygalacturonase</fullName>
    </submittedName>
</protein>
<dbReference type="Proteomes" id="UP000185860">
    <property type="component" value="Unassembled WGS sequence"/>
</dbReference>
<accession>A0A1U7IKY0</accession>
<dbReference type="SUPFAM" id="SSF51126">
    <property type="entry name" value="Pectin lyase-like"/>
    <property type="match status" value="2"/>
</dbReference>
<evidence type="ECO:0000313" key="3">
    <source>
        <dbReference type="Proteomes" id="UP000185860"/>
    </source>
</evidence>
<dbReference type="Gene3D" id="2.160.20.10">
    <property type="entry name" value="Single-stranded right-handed beta-helix, Pectin lyase-like"/>
    <property type="match status" value="2"/>
</dbReference>
<dbReference type="InterPro" id="IPR011050">
    <property type="entry name" value="Pectin_lyase_fold/virulence"/>
</dbReference>
<proteinExistence type="predicted"/>
<name>A0A1U7IKY0_9CYAN</name>